<evidence type="ECO:0000313" key="2">
    <source>
        <dbReference type="EMBL" id="SER68827.1"/>
    </source>
</evidence>
<proteinExistence type="predicted"/>
<dbReference type="EMBL" id="FOFD01000007">
    <property type="protein sequence ID" value="SER68827.1"/>
    <property type="molecule type" value="Genomic_DNA"/>
</dbReference>
<dbReference type="AlphaFoldDB" id="A0A1H9R8A4"/>
<dbReference type="STRING" id="1186196.SAMN04489841_4308"/>
<evidence type="ECO:0000313" key="3">
    <source>
        <dbReference type="Proteomes" id="UP000199114"/>
    </source>
</evidence>
<feature type="region of interest" description="Disordered" evidence="1">
    <location>
        <begin position="23"/>
        <end position="51"/>
    </location>
</feature>
<gene>
    <name evidence="2" type="ORF">SAMN04489841_4308</name>
</gene>
<organism evidence="2 3">
    <name type="scientific">Natrinema salaciae</name>
    <dbReference type="NCBI Taxonomy" id="1186196"/>
    <lineage>
        <taxon>Archaea</taxon>
        <taxon>Methanobacteriati</taxon>
        <taxon>Methanobacteriota</taxon>
        <taxon>Stenosarchaea group</taxon>
        <taxon>Halobacteria</taxon>
        <taxon>Halobacteriales</taxon>
        <taxon>Natrialbaceae</taxon>
        <taxon>Natrinema</taxon>
    </lineage>
</organism>
<dbReference type="OrthoDB" id="212263at2157"/>
<keyword evidence="3" id="KW-1185">Reference proteome</keyword>
<accession>A0A1H9R8A4</accession>
<reference evidence="3" key="1">
    <citation type="submission" date="2016-10" db="EMBL/GenBank/DDBJ databases">
        <authorList>
            <person name="Varghese N."/>
            <person name="Submissions S."/>
        </authorList>
    </citation>
    <scope>NUCLEOTIDE SEQUENCE [LARGE SCALE GENOMIC DNA]</scope>
    <source>
        <strain evidence="3">DSM 25055</strain>
    </source>
</reference>
<name>A0A1H9R8A4_9EURY</name>
<dbReference type="Proteomes" id="UP000199114">
    <property type="component" value="Unassembled WGS sequence"/>
</dbReference>
<sequence length="188" mass="20932">MIGKHAFCPTSGASLSREVHYDERGRPERVPQADDLSPNAALDGPLTTGKRRSSRRALATYFRRCHRRHADPNDGLYCRAALSLTRLKRAATGRQERDVIVWYALGERLARDGFDVEWMRAHAEPRCPDCGGRLTYVSAADGPVGRCGNSCRSGRDDRLETIRETVCSLFARTFPDDPDPATDALTLL</sequence>
<feature type="compositionally biased region" description="Basic and acidic residues" evidence="1">
    <location>
        <begin position="23"/>
        <end position="32"/>
    </location>
</feature>
<evidence type="ECO:0000256" key="1">
    <source>
        <dbReference type="SAM" id="MobiDB-lite"/>
    </source>
</evidence>
<dbReference type="RefSeq" id="WP_090621590.1">
    <property type="nucleotide sequence ID" value="NZ_FOFD01000007.1"/>
</dbReference>
<protein>
    <submittedName>
        <fullName evidence="2">Uncharacterized protein</fullName>
    </submittedName>
</protein>